<feature type="region of interest" description="Disordered" evidence="1">
    <location>
        <begin position="1"/>
        <end position="20"/>
    </location>
</feature>
<sequence>MWPENVGIKEQKQAKMENFDKDHQDPLEDVKFDEKPVSVDFQRLVEMAESGKGQSHMRWFMKQWERKRASALQALEEDLDPLCQERKDDQEPMKDAEHESISYWKERAMQLEERIYQEHGIDVECDISSFWKERVMRLEEKLQACLQKKHALVEKPEGSIRNPPSHTLKDKFSGLLRRADFFLHLVLQSAPVIIAHQDAELRYRFIFNHYPTLGDDEDVIGKTDYEILSGEGAEEMNSVKREVMATGIATKREFTFNTPMFGEKTFLMYIEPVFSKAGETVGVNHVAMDITDQVKRRKKMADIRVREAIQKAMESELVEAMKNHEP</sequence>
<dbReference type="InterPro" id="IPR013656">
    <property type="entry name" value="PAS_4"/>
</dbReference>
<feature type="domain" description="PAS fold-4" evidence="2">
    <location>
        <begin position="188"/>
        <end position="294"/>
    </location>
</feature>
<dbReference type="Pfam" id="PF08448">
    <property type="entry name" value="PAS_4"/>
    <property type="match status" value="1"/>
</dbReference>
<protein>
    <recommendedName>
        <fullName evidence="2">PAS fold-4 domain-containing protein</fullName>
    </recommendedName>
</protein>
<dbReference type="EMBL" id="JACEFO010002056">
    <property type="protein sequence ID" value="KAF8687219.1"/>
    <property type="molecule type" value="Genomic_DNA"/>
</dbReference>
<organism evidence="3 4">
    <name type="scientific">Digitaria exilis</name>
    <dbReference type="NCBI Taxonomy" id="1010633"/>
    <lineage>
        <taxon>Eukaryota</taxon>
        <taxon>Viridiplantae</taxon>
        <taxon>Streptophyta</taxon>
        <taxon>Embryophyta</taxon>
        <taxon>Tracheophyta</taxon>
        <taxon>Spermatophyta</taxon>
        <taxon>Magnoliopsida</taxon>
        <taxon>Liliopsida</taxon>
        <taxon>Poales</taxon>
        <taxon>Poaceae</taxon>
        <taxon>PACMAD clade</taxon>
        <taxon>Panicoideae</taxon>
        <taxon>Panicodae</taxon>
        <taxon>Paniceae</taxon>
        <taxon>Anthephorinae</taxon>
        <taxon>Digitaria</taxon>
    </lineage>
</organism>
<evidence type="ECO:0000256" key="1">
    <source>
        <dbReference type="SAM" id="MobiDB-lite"/>
    </source>
</evidence>
<gene>
    <name evidence="3" type="ORF">HU200_042887</name>
</gene>
<dbReference type="AlphaFoldDB" id="A0A835B3T9"/>
<reference evidence="3" key="1">
    <citation type="submission" date="2020-07" db="EMBL/GenBank/DDBJ databases">
        <title>Genome sequence and genetic diversity analysis of an under-domesticated orphan crop, white fonio (Digitaria exilis).</title>
        <authorList>
            <person name="Bennetzen J.L."/>
            <person name="Chen S."/>
            <person name="Ma X."/>
            <person name="Wang X."/>
            <person name="Yssel A.E.J."/>
            <person name="Chaluvadi S.R."/>
            <person name="Johnson M."/>
            <person name="Gangashetty P."/>
            <person name="Hamidou F."/>
            <person name="Sanogo M.D."/>
            <person name="Zwaenepoel A."/>
            <person name="Wallace J."/>
            <person name="Van De Peer Y."/>
            <person name="Van Deynze A."/>
        </authorList>
    </citation>
    <scope>NUCLEOTIDE SEQUENCE</scope>
    <source>
        <tissue evidence="3">Leaves</tissue>
    </source>
</reference>
<comment type="caution">
    <text evidence="3">The sequence shown here is derived from an EMBL/GenBank/DDBJ whole genome shotgun (WGS) entry which is preliminary data.</text>
</comment>
<name>A0A835B3T9_9POAL</name>
<proteinExistence type="predicted"/>
<dbReference type="Gene3D" id="3.30.450.20">
    <property type="entry name" value="PAS domain"/>
    <property type="match status" value="1"/>
</dbReference>
<keyword evidence="4" id="KW-1185">Reference proteome</keyword>
<evidence type="ECO:0000313" key="3">
    <source>
        <dbReference type="EMBL" id="KAF8687219.1"/>
    </source>
</evidence>
<dbReference type="SUPFAM" id="SSF55785">
    <property type="entry name" value="PYP-like sensor domain (PAS domain)"/>
    <property type="match status" value="1"/>
</dbReference>
<dbReference type="OrthoDB" id="687065at2759"/>
<accession>A0A835B3T9</accession>
<dbReference type="Proteomes" id="UP000636709">
    <property type="component" value="Unassembled WGS sequence"/>
</dbReference>
<evidence type="ECO:0000313" key="4">
    <source>
        <dbReference type="Proteomes" id="UP000636709"/>
    </source>
</evidence>
<dbReference type="InterPro" id="IPR035965">
    <property type="entry name" value="PAS-like_dom_sf"/>
</dbReference>
<feature type="compositionally biased region" description="Basic and acidic residues" evidence="1">
    <location>
        <begin position="7"/>
        <end position="20"/>
    </location>
</feature>
<evidence type="ECO:0000259" key="2">
    <source>
        <dbReference type="Pfam" id="PF08448"/>
    </source>
</evidence>
<dbReference type="FunFam" id="3.30.450.20:FF:000061">
    <property type="entry name" value="Histidine kinase 5"/>
    <property type="match status" value="1"/>
</dbReference>